<evidence type="ECO:0000256" key="4">
    <source>
        <dbReference type="PIRNR" id="PIRNR016020"/>
    </source>
</evidence>
<feature type="active site" evidence="5">
    <location>
        <position position="171"/>
    </location>
</feature>
<reference evidence="7" key="1">
    <citation type="submission" date="2016-01" db="EMBL/GenBank/DDBJ databases">
        <title>Draft genome of Chromobacterium sp. F49.</title>
        <authorList>
            <person name="Hong K.W."/>
        </authorList>
    </citation>
    <scope>NUCLEOTIDE SEQUENCE [LARGE SCALE GENOMIC DNA]</scope>
    <source>
        <strain evidence="7">CN10</strain>
    </source>
</reference>
<keyword evidence="7" id="KW-1185">Reference proteome</keyword>
<dbReference type="PANTHER" id="PTHR11122:SF13">
    <property type="entry name" value="GLUCOSE-6-PHOSPHATE 1-EPIMERASE"/>
    <property type="match status" value="1"/>
</dbReference>
<dbReference type="InterPro" id="IPR011013">
    <property type="entry name" value="Gal_mutarotase_sf_dom"/>
</dbReference>
<organism evidence="6 7">
    <name type="scientific">Crenobacter luteus</name>
    <dbReference type="NCBI Taxonomy" id="1452487"/>
    <lineage>
        <taxon>Bacteria</taxon>
        <taxon>Pseudomonadati</taxon>
        <taxon>Pseudomonadota</taxon>
        <taxon>Betaproteobacteria</taxon>
        <taxon>Neisseriales</taxon>
        <taxon>Neisseriaceae</taxon>
        <taxon>Crenobacter</taxon>
    </lineage>
</organism>
<dbReference type="InterPro" id="IPR008183">
    <property type="entry name" value="Aldose_1/G6P_1-epimerase"/>
</dbReference>
<comment type="caution">
    <text evidence="6">The sequence shown here is derived from an EMBL/GenBank/DDBJ whole genome shotgun (WGS) entry which is preliminary data.</text>
</comment>
<dbReference type="Proteomes" id="UP000076625">
    <property type="component" value="Unassembled WGS sequence"/>
</dbReference>
<dbReference type="Gene3D" id="2.70.98.10">
    <property type="match status" value="1"/>
</dbReference>
<dbReference type="SUPFAM" id="SSF74650">
    <property type="entry name" value="Galactose mutarotase-like"/>
    <property type="match status" value="1"/>
</dbReference>
<dbReference type="EMBL" id="LQQU01000011">
    <property type="protein sequence ID" value="KZE33867.1"/>
    <property type="molecule type" value="Genomic_DNA"/>
</dbReference>
<comment type="catalytic activity">
    <reaction evidence="1">
        <text>alpha-D-glucose 6-phosphate = beta-D-glucose 6-phosphate</text>
        <dbReference type="Rhea" id="RHEA:16249"/>
        <dbReference type="ChEBI" id="CHEBI:58225"/>
        <dbReference type="ChEBI" id="CHEBI:58247"/>
        <dbReference type="EC" id="5.1.3.15"/>
    </reaction>
</comment>
<dbReference type="RefSeq" id="WP_066610557.1">
    <property type="nucleotide sequence ID" value="NZ_LQQU01000011.1"/>
</dbReference>
<sequence>MSAIEPDFLPPEVESLTLGELACWRVRTGSAELLLARQGAQILEYRRHGEPPLIWLSEQAAFRRGEAVRGGVPVCWPWFGDLGRNPAEVAAPRPDDAPFHGLVRTLDWTLVEAIADACGVALAFELAPQALPGWPPATALRLAIRVGERLELALSSHNRGTAPVVISQALHSYFAVGDVEAVRVEGLEGCPYIETLDGWQRRRQDGALSIAGETDRIYLDLPPRLTLVDEAWRRRLVLEASGSRSAVLWNPWLDKARRLSQFADDAWRRMLCIETANAMDDVVRLAPGARHTLGLTLTSAPL</sequence>
<gene>
    <name evidence="6" type="ORF">AVW16_07315</name>
</gene>
<dbReference type="GO" id="GO:0030246">
    <property type="term" value="F:carbohydrate binding"/>
    <property type="evidence" value="ECO:0007669"/>
    <property type="project" value="UniProtKB-UniRule"/>
</dbReference>
<evidence type="ECO:0000256" key="5">
    <source>
        <dbReference type="PIRSR" id="PIRSR016020-1"/>
    </source>
</evidence>
<dbReference type="PIRSF" id="PIRSF016020">
    <property type="entry name" value="PHexose_mutarotase"/>
    <property type="match status" value="1"/>
</dbReference>
<evidence type="ECO:0000256" key="3">
    <source>
        <dbReference type="ARBA" id="ARBA00023235"/>
    </source>
</evidence>
<name>A0A163D4Y6_9NEIS</name>
<evidence type="ECO:0000313" key="6">
    <source>
        <dbReference type="EMBL" id="KZE33867.1"/>
    </source>
</evidence>
<dbReference type="STRING" id="1452487.AVW16_07315"/>
<dbReference type="OrthoDB" id="9790727at2"/>
<dbReference type="EC" id="5.1.3.15" evidence="4"/>
<dbReference type="Pfam" id="PF01263">
    <property type="entry name" value="Aldose_epim"/>
    <property type="match status" value="1"/>
</dbReference>
<dbReference type="PANTHER" id="PTHR11122">
    <property type="entry name" value="APOSPORY-ASSOCIATED PROTEIN C-RELATED"/>
    <property type="match status" value="1"/>
</dbReference>
<evidence type="ECO:0000256" key="1">
    <source>
        <dbReference type="ARBA" id="ARBA00001096"/>
    </source>
</evidence>
<dbReference type="InterPro" id="IPR025532">
    <property type="entry name" value="G6P_1-epimerase"/>
</dbReference>
<dbReference type="CDD" id="cd09020">
    <property type="entry name" value="D-hex-6-P-epi_like"/>
    <property type="match status" value="1"/>
</dbReference>
<proteinExistence type="inferred from homology"/>
<dbReference type="GO" id="GO:0005975">
    <property type="term" value="P:carbohydrate metabolic process"/>
    <property type="evidence" value="ECO:0007669"/>
    <property type="project" value="InterPro"/>
</dbReference>
<evidence type="ECO:0000313" key="7">
    <source>
        <dbReference type="Proteomes" id="UP000076625"/>
    </source>
</evidence>
<comment type="similarity">
    <text evidence="2 4">Belongs to the glucose-6-phosphate 1-epimerase family.</text>
</comment>
<dbReference type="InterPro" id="IPR014718">
    <property type="entry name" value="GH-type_carb-bd"/>
</dbReference>
<protein>
    <recommendedName>
        <fullName evidence="4">Putative glucose-6-phosphate 1-epimerase</fullName>
        <ecNumber evidence="4">5.1.3.15</ecNumber>
    </recommendedName>
</protein>
<dbReference type="GO" id="GO:0047938">
    <property type="term" value="F:glucose-6-phosphate 1-epimerase activity"/>
    <property type="evidence" value="ECO:0007669"/>
    <property type="project" value="UniProtKB-UniRule"/>
</dbReference>
<dbReference type="AlphaFoldDB" id="A0A163D4Y6"/>
<accession>A0A163D4Y6</accession>
<evidence type="ECO:0000256" key="2">
    <source>
        <dbReference type="ARBA" id="ARBA00005866"/>
    </source>
</evidence>
<keyword evidence="3 4" id="KW-0413">Isomerase</keyword>
<feature type="active site" evidence="5">
    <location>
        <position position="274"/>
    </location>
</feature>